<keyword evidence="5" id="KW-0547">Nucleotide-binding</keyword>
<feature type="repeat" description="ANK" evidence="8">
    <location>
        <begin position="457"/>
        <end position="489"/>
    </location>
</feature>
<dbReference type="FunFam" id="1.10.510.10:FF:000571">
    <property type="entry name" value="Maternal embryonic leucine zipper kinase"/>
    <property type="match status" value="1"/>
</dbReference>
<dbReference type="InterPro" id="IPR011029">
    <property type="entry name" value="DEATH-like_dom_sf"/>
</dbReference>
<dbReference type="Gene3D" id="3.30.200.20">
    <property type="entry name" value="Phosphorylase Kinase, domain 1"/>
    <property type="match status" value="1"/>
</dbReference>
<dbReference type="PANTHER" id="PTHR24342">
    <property type="entry name" value="SERINE/THREONINE-PROTEIN KINASE 17"/>
    <property type="match status" value="1"/>
</dbReference>
<dbReference type="GO" id="GO:0005634">
    <property type="term" value="C:nucleus"/>
    <property type="evidence" value="ECO:0007669"/>
    <property type="project" value="TreeGrafter"/>
</dbReference>
<dbReference type="SUPFAM" id="SSF56112">
    <property type="entry name" value="Protein kinase-like (PK-like)"/>
    <property type="match status" value="1"/>
</dbReference>
<reference evidence="13" key="1">
    <citation type="submission" date="2023-08" db="EMBL/GenBank/DDBJ databases">
        <authorList>
            <person name="Alioto T."/>
            <person name="Alioto T."/>
            <person name="Gomez Garrido J."/>
        </authorList>
    </citation>
    <scope>NUCLEOTIDE SEQUENCE</scope>
</reference>
<feature type="repeat" description="ANK" evidence="8">
    <location>
        <begin position="391"/>
        <end position="423"/>
    </location>
</feature>
<dbReference type="PROSITE" id="PS50011">
    <property type="entry name" value="PROTEIN_KINASE_DOM"/>
    <property type="match status" value="1"/>
</dbReference>
<evidence type="ECO:0000256" key="6">
    <source>
        <dbReference type="ARBA" id="ARBA00022777"/>
    </source>
</evidence>
<dbReference type="GO" id="GO:0005737">
    <property type="term" value="C:cytoplasm"/>
    <property type="evidence" value="ECO:0007669"/>
    <property type="project" value="UniProtKB-ARBA"/>
</dbReference>
<dbReference type="PROSITE" id="PS00108">
    <property type="entry name" value="PROTEIN_KINASE_ST"/>
    <property type="match status" value="1"/>
</dbReference>
<dbReference type="InterPro" id="IPR000719">
    <property type="entry name" value="Prot_kinase_dom"/>
</dbReference>
<sequence>MNIGDYGQFAVVKKCKQRETGKEYAAKYIRKRRAGGRRGASLEDIRKEVEILCELDHPNIVQLYECFETKTEVILILELVPGGELFDYLSERDKLCEAEASAFIKQILDGLRHLHDRQIAHLDLKPENILMVNQTSQRIKLIDFGLSRKLKPGIDSRAMMGTAEFVAPEVVSYEPLTLATDMWSVGVITYILLSGTSPFLGDSPQETYQNITSVDYDYEDYFETTSKLAKDFIDKLLVKNPRKRASATDCMSHPWIQPVAKQEEDVRKSCVINTGNLKSFITRRRWKQAFKIILLCNRLLKSTVCAHPKGGEPTEKQDKAENVVMAALFQSAEEGNLAGLKELLSMANNVNVNTANRHGETAIHNAASGGHVDVIKYLHSKGANIDVLDKHNDSAIFWAVRHGHLDVVHYLKEEGVPLNIQNKAGESALHVSARYGHNQITEYLCNSGTDINLRDNDGETALHCAAARGHTECVKVLLQHDAQTSLVDKNGSTPLHLACNRHHVQIALLLIHKGCDLDTTDLETGENALHIAARNGLVPVVQAMCAYGCVVDMTNRAGATALHLASKAGHIEIVRCLLLSEANADAKNKDGVTAEIMALAQGYTDIAELLNKVHGDRVTAFIQQLNPQNQNLSRIKLKILGSTAVGKSTLIESLKCGTLYSFFRGRLFSTGSLSAREKNRSRMLRQYSLPTPLCYSIGNPTYTKGIDVQQVNVKGIGDVSIWDFSGYQPYYMLYDHFLHDQNCVTIIGFSLTDSFDEQIAQVMFWLNFVKSRSGLQPPLGQCGKPLNALGVILVATHADQATSCSRNNRGEYVCKETQMILTKAQKEFGNDMEIVDRVFVIDTQVAGSSDMKALKRQIAEMKGQIVKSLPQTSGFLELMVSQLPYWRRASSSYPVLDWKSFSEHVRTKINPLAGEIDLKSLVHQLQLIGEVIYLENETGPDLVVLHPNWLCTDVIGNLISHDKILQTRITGCFSIDEFQLMYPETDALDLLKVLECLEVCTQCDNDGDVEYEFPCLNFVETLNGLWQKDSQHYADAIYGGMRIISVSDSGNQFKYLFPRVQVQLRRTLVLENDDPSLDLYQWHHGSKYCCGELEGILNMDKNEQFFEIKVRGPKESRTAVFYFLEDFVTAVEQIIHDICPYFQIERHILHRGQLEEHVKVVSSYSPRQLIECQLNHTLSVKLDKMEPECIAEVIFLGSPDVMDNVTLGVDLHISMLTIHARRILSAMLDPAEPMGRDWCLLAVTLGLTKVLPSLDSGSKKHESKTNRTLEEWSSDPNATVTILVNRLKEMGRGDIVEALYPHFLLYQVGYEDNSGEDNSGGSRQGTNVSTNTLSSLSR</sequence>
<dbReference type="GO" id="GO:0005525">
    <property type="term" value="F:GTP binding"/>
    <property type="evidence" value="ECO:0007669"/>
    <property type="project" value="UniProtKB-KW"/>
</dbReference>
<proteinExistence type="predicted"/>
<dbReference type="Gene3D" id="1.25.40.20">
    <property type="entry name" value="Ankyrin repeat-containing domain"/>
    <property type="match status" value="3"/>
</dbReference>
<evidence type="ECO:0000256" key="9">
    <source>
        <dbReference type="SAM" id="MobiDB-lite"/>
    </source>
</evidence>
<dbReference type="SMART" id="SM00248">
    <property type="entry name" value="ANK"/>
    <property type="match status" value="9"/>
</dbReference>
<feature type="region of interest" description="Disordered" evidence="9">
    <location>
        <begin position="1314"/>
        <end position="1338"/>
    </location>
</feature>
<dbReference type="GO" id="GO:0035556">
    <property type="term" value="P:intracellular signal transduction"/>
    <property type="evidence" value="ECO:0007669"/>
    <property type="project" value="TreeGrafter"/>
</dbReference>
<organism evidence="13 14">
    <name type="scientific">Octopus vulgaris</name>
    <name type="common">Common octopus</name>
    <dbReference type="NCBI Taxonomy" id="6645"/>
    <lineage>
        <taxon>Eukaryota</taxon>
        <taxon>Metazoa</taxon>
        <taxon>Spiralia</taxon>
        <taxon>Lophotrochozoa</taxon>
        <taxon>Mollusca</taxon>
        <taxon>Cephalopoda</taxon>
        <taxon>Coleoidea</taxon>
        <taxon>Octopodiformes</taxon>
        <taxon>Octopoda</taxon>
        <taxon>Incirrata</taxon>
        <taxon>Octopodidae</taxon>
        <taxon>Octopus</taxon>
    </lineage>
</organism>
<dbReference type="CDD" id="cd14006">
    <property type="entry name" value="STKc_MLCK-like"/>
    <property type="match status" value="1"/>
</dbReference>
<dbReference type="CDD" id="cd08782">
    <property type="entry name" value="Death_DAPK1"/>
    <property type="match status" value="1"/>
</dbReference>
<dbReference type="PROSITE" id="PS51424">
    <property type="entry name" value="ROC"/>
    <property type="match status" value="1"/>
</dbReference>
<name>A0AA36BCS9_OCTVU</name>
<feature type="compositionally biased region" description="Low complexity" evidence="9">
    <location>
        <begin position="1326"/>
        <end position="1338"/>
    </location>
</feature>
<gene>
    <name evidence="13" type="ORF">OCTVUL_1B021571</name>
</gene>
<accession>A0AA36BCS9</accession>
<feature type="repeat" description="ANK" evidence="8">
    <location>
        <begin position="557"/>
        <end position="589"/>
    </location>
</feature>
<evidence type="ECO:0000259" key="11">
    <source>
        <dbReference type="PROSITE" id="PS50017"/>
    </source>
</evidence>
<keyword evidence="3" id="KW-0808">Transferase</keyword>
<feature type="repeat" description="ANK" evidence="8">
    <location>
        <begin position="424"/>
        <end position="456"/>
    </location>
</feature>
<keyword evidence="6" id="KW-0418">Kinase</keyword>
<keyword evidence="14" id="KW-1185">Reference proteome</keyword>
<dbReference type="SMART" id="SM00220">
    <property type="entry name" value="S_TKc"/>
    <property type="match status" value="1"/>
</dbReference>
<dbReference type="GO" id="GO:0004674">
    <property type="term" value="F:protein serine/threonine kinase activity"/>
    <property type="evidence" value="ECO:0007669"/>
    <property type="project" value="UniProtKB-KW"/>
</dbReference>
<dbReference type="InterPro" id="IPR011009">
    <property type="entry name" value="Kinase-like_dom_sf"/>
</dbReference>
<evidence type="ECO:0000313" key="14">
    <source>
        <dbReference type="Proteomes" id="UP001162480"/>
    </source>
</evidence>
<dbReference type="Pfam" id="PF00023">
    <property type="entry name" value="Ank"/>
    <property type="match status" value="1"/>
</dbReference>
<protein>
    <submittedName>
        <fullName evidence="13">Death-associated protein kinase 1-like isoform X1</fullName>
    </submittedName>
</protein>
<dbReference type="PROSITE" id="PS50088">
    <property type="entry name" value="ANK_REPEAT"/>
    <property type="match status" value="7"/>
</dbReference>
<evidence type="ECO:0000256" key="1">
    <source>
        <dbReference type="ARBA" id="ARBA00001946"/>
    </source>
</evidence>
<dbReference type="SUPFAM" id="SSF52540">
    <property type="entry name" value="P-loop containing nucleoside triphosphate hydrolases"/>
    <property type="match status" value="1"/>
</dbReference>
<dbReference type="GO" id="GO:0043065">
    <property type="term" value="P:positive regulation of apoptotic process"/>
    <property type="evidence" value="ECO:0007669"/>
    <property type="project" value="TreeGrafter"/>
</dbReference>
<keyword evidence="8" id="KW-0040">ANK repeat</keyword>
<dbReference type="GO" id="GO:0005524">
    <property type="term" value="F:ATP binding"/>
    <property type="evidence" value="ECO:0007669"/>
    <property type="project" value="UniProtKB-KW"/>
</dbReference>
<dbReference type="Gene3D" id="1.10.533.10">
    <property type="entry name" value="Death Domain, Fas"/>
    <property type="match status" value="1"/>
</dbReference>
<dbReference type="SUPFAM" id="SSF47986">
    <property type="entry name" value="DEATH domain"/>
    <property type="match status" value="1"/>
</dbReference>
<feature type="compositionally biased region" description="Polar residues" evidence="9">
    <location>
        <begin position="1316"/>
        <end position="1325"/>
    </location>
</feature>
<evidence type="ECO:0000256" key="7">
    <source>
        <dbReference type="ARBA" id="ARBA00022840"/>
    </source>
</evidence>
<dbReference type="PROSITE" id="PS50297">
    <property type="entry name" value="ANK_REP_REGION"/>
    <property type="match status" value="5"/>
</dbReference>
<dbReference type="Pfam" id="PF00069">
    <property type="entry name" value="Pkinase"/>
    <property type="match status" value="1"/>
</dbReference>
<dbReference type="Gene3D" id="1.10.510.10">
    <property type="entry name" value="Transferase(Phosphotransferase) domain 1"/>
    <property type="match status" value="1"/>
</dbReference>
<evidence type="ECO:0000259" key="12">
    <source>
        <dbReference type="PROSITE" id="PS51424"/>
    </source>
</evidence>
<dbReference type="Pfam" id="PF13637">
    <property type="entry name" value="Ank_4"/>
    <property type="match status" value="1"/>
</dbReference>
<feature type="domain" description="Death" evidence="11">
    <location>
        <begin position="1223"/>
        <end position="1303"/>
    </location>
</feature>
<dbReference type="SMART" id="SM00005">
    <property type="entry name" value="DEATH"/>
    <property type="match status" value="1"/>
</dbReference>
<dbReference type="InterPro" id="IPR027417">
    <property type="entry name" value="P-loop_NTPase"/>
</dbReference>
<dbReference type="InterPro" id="IPR002110">
    <property type="entry name" value="Ankyrin_rpt"/>
</dbReference>
<dbReference type="Proteomes" id="UP001162480">
    <property type="component" value="Chromosome 12"/>
</dbReference>
<dbReference type="SUPFAM" id="SSF48403">
    <property type="entry name" value="Ankyrin repeat"/>
    <property type="match status" value="1"/>
</dbReference>
<feature type="repeat" description="ANK" evidence="8">
    <location>
        <begin position="490"/>
        <end position="522"/>
    </location>
</feature>
<evidence type="ECO:0000259" key="10">
    <source>
        <dbReference type="PROSITE" id="PS50011"/>
    </source>
</evidence>
<dbReference type="Pfam" id="PF00531">
    <property type="entry name" value="Death"/>
    <property type="match status" value="1"/>
</dbReference>
<dbReference type="InterPro" id="IPR020859">
    <property type="entry name" value="ROC"/>
</dbReference>
<keyword evidence="2" id="KW-0723">Serine/threonine-protein kinase</keyword>
<feature type="domain" description="Roc" evidence="12">
    <location>
        <begin position="628"/>
        <end position="865"/>
    </location>
</feature>
<dbReference type="InterPro" id="IPR000488">
    <property type="entry name" value="Death_dom"/>
</dbReference>
<evidence type="ECO:0000313" key="13">
    <source>
        <dbReference type="EMBL" id="CAI9731216.1"/>
    </source>
</evidence>
<evidence type="ECO:0000256" key="5">
    <source>
        <dbReference type="ARBA" id="ARBA00022741"/>
    </source>
</evidence>
<dbReference type="InterPro" id="IPR036770">
    <property type="entry name" value="Ankyrin_rpt-contain_sf"/>
</dbReference>
<evidence type="ECO:0000256" key="4">
    <source>
        <dbReference type="ARBA" id="ARBA00022737"/>
    </source>
</evidence>
<dbReference type="Gene3D" id="3.40.50.300">
    <property type="entry name" value="P-loop containing nucleotide triphosphate hydrolases"/>
    <property type="match status" value="1"/>
</dbReference>
<dbReference type="InterPro" id="IPR008271">
    <property type="entry name" value="Ser/Thr_kinase_AS"/>
</dbReference>
<dbReference type="EMBL" id="OX597825">
    <property type="protein sequence ID" value="CAI9731216.1"/>
    <property type="molecule type" value="Genomic_DNA"/>
</dbReference>
<keyword evidence="7" id="KW-0067">ATP-binding</keyword>
<feature type="repeat" description="ANK" evidence="8">
    <location>
        <begin position="358"/>
        <end position="390"/>
    </location>
</feature>
<feature type="domain" description="Protein kinase" evidence="10">
    <location>
        <begin position="1"/>
        <end position="256"/>
    </location>
</feature>
<dbReference type="PANTHER" id="PTHR24342:SF14">
    <property type="entry name" value="DEATH-ASSOCIATED PROTEIN KINASE DAPK-1"/>
    <property type="match status" value="1"/>
</dbReference>
<dbReference type="Pfam" id="PF12796">
    <property type="entry name" value="Ank_2"/>
    <property type="match status" value="2"/>
</dbReference>
<evidence type="ECO:0000256" key="2">
    <source>
        <dbReference type="ARBA" id="ARBA00022527"/>
    </source>
</evidence>
<evidence type="ECO:0000256" key="8">
    <source>
        <dbReference type="PROSITE-ProRule" id="PRU00023"/>
    </source>
</evidence>
<keyword evidence="4" id="KW-0677">Repeat</keyword>
<feature type="repeat" description="ANK" evidence="8">
    <location>
        <begin position="524"/>
        <end position="556"/>
    </location>
</feature>
<comment type="cofactor">
    <cofactor evidence="1">
        <name>Mg(2+)</name>
        <dbReference type="ChEBI" id="CHEBI:18420"/>
    </cofactor>
</comment>
<evidence type="ECO:0000256" key="3">
    <source>
        <dbReference type="ARBA" id="ARBA00022679"/>
    </source>
</evidence>
<dbReference type="PROSITE" id="PS50017">
    <property type="entry name" value="DEATH_DOMAIN"/>
    <property type="match status" value="1"/>
</dbReference>